<sequence length="198" mass="22679">MIPTREKAMELIRDGLACNPGPWGRHCITAAHCAEKIAHACGDMDSEKAYILGLLHDIGRKFGVRHLGHVSDGYTYMKQLGYDEVAKICLTHSFNNHTIDDYIGKFDASDEELRLIKTELDKAVYDEYDRLIQLCDSLAGAGGVLDVEDRMKDVKKRYGFYPQAKWDTNIRLMQHFEKKMNQNIYIVCEKDTFVPEDI</sequence>
<dbReference type="InterPro" id="IPR003607">
    <property type="entry name" value="HD/PDEase_dom"/>
</dbReference>
<dbReference type="InterPro" id="IPR006675">
    <property type="entry name" value="HDIG_dom"/>
</dbReference>
<dbReference type="SUPFAM" id="SSF109604">
    <property type="entry name" value="HD-domain/PDEase-like"/>
    <property type="match status" value="1"/>
</dbReference>
<dbReference type="NCBIfam" id="TIGR00277">
    <property type="entry name" value="HDIG"/>
    <property type="match status" value="1"/>
</dbReference>
<dbReference type="InterPro" id="IPR006674">
    <property type="entry name" value="HD_domain"/>
</dbReference>
<feature type="domain" description="HD/PDEase" evidence="1">
    <location>
        <begin position="19"/>
        <end position="150"/>
    </location>
</feature>
<organism evidence="2 3">
    <name type="scientific">Lachnospira intestinalis</name>
    <dbReference type="NCBI Taxonomy" id="3133158"/>
    <lineage>
        <taxon>Bacteria</taxon>
        <taxon>Bacillati</taxon>
        <taxon>Bacillota</taxon>
        <taxon>Clostridia</taxon>
        <taxon>Lachnospirales</taxon>
        <taxon>Lachnospiraceae</taxon>
        <taxon>Lachnospira</taxon>
    </lineage>
</organism>
<dbReference type="EMBL" id="JBBMFS010000003">
    <property type="protein sequence ID" value="MEQ2554351.1"/>
    <property type="molecule type" value="Genomic_DNA"/>
</dbReference>
<dbReference type="Pfam" id="PF01966">
    <property type="entry name" value="HD"/>
    <property type="match status" value="1"/>
</dbReference>
<evidence type="ECO:0000259" key="1">
    <source>
        <dbReference type="SMART" id="SM00471"/>
    </source>
</evidence>
<evidence type="ECO:0000313" key="3">
    <source>
        <dbReference type="Proteomes" id="UP001546774"/>
    </source>
</evidence>
<evidence type="ECO:0000313" key="2">
    <source>
        <dbReference type="EMBL" id="MEQ2554351.1"/>
    </source>
</evidence>
<comment type="caution">
    <text evidence="2">The sequence shown here is derived from an EMBL/GenBank/DDBJ whole genome shotgun (WGS) entry which is preliminary data.</text>
</comment>
<dbReference type="CDD" id="cd00077">
    <property type="entry name" value="HDc"/>
    <property type="match status" value="1"/>
</dbReference>
<dbReference type="Gene3D" id="1.10.3210.10">
    <property type="entry name" value="Hypothetical protein af1432"/>
    <property type="match status" value="1"/>
</dbReference>
<dbReference type="Proteomes" id="UP001546774">
    <property type="component" value="Unassembled WGS sequence"/>
</dbReference>
<dbReference type="SMART" id="SM00471">
    <property type="entry name" value="HDc"/>
    <property type="match status" value="1"/>
</dbReference>
<protein>
    <submittedName>
        <fullName evidence="2">HD domain-containing protein</fullName>
    </submittedName>
</protein>
<keyword evidence="3" id="KW-1185">Reference proteome</keyword>
<accession>A0ABV1H4W4</accession>
<proteinExistence type="predicted"/>
<gene>
    <name evidence="2" type="ORF">WMO37_04865</name>
</gene>
<reference evidence="2" key="1">
    <citation type="submission" date="2024-03" db="EMBL/GenBank/DDBJ databases">
        <title>Human intestinal bacterial collection.</title>
        <authorList>
            <person name="Pauvert C."/>
            <person name="Hitch T.C.A."/>
            <person name="Clavel T."/>
        </authorList>
    </citation>
    <scope>NUCLEOTIDE SEQUENCE [LARGE SCALE GENOMIC DNA]</scope>
    <source>
        <strain evidence="2">CLA-AA-H89B</strain>
    </source>
</reference>
<name>A0ABV1H4W4_9FIRM</name>